<sequence length="100" mass="11438">MTFLRRFHLHGLLFSPCRELLYRPLSDRFVHSSFPLSRSALGTAQDMICLSIQVPTDRTFRRRRTVPCYMPRFSTTVTTTGSILRIGTFSSHGRASKSSI</sequence>
<evidence type="ECO:0000313" key="2">
    <source>
        <dbReference type="Proteomes" id="UP001430953"/>
    </source>
</evidence>
<dbReference type="EMBL" id="JADYXP020000042">
    <property type="protein sequence ID" value="KAL0098676.1"/>
    <property type="molecule type" value="Genomic_DNA"/>
</dbReference>
<keyword evidence="2" id="KW-1185">Reference proteome</keyword>
<accession>A0AAW2E4T4</accession>
<proteinExistence type="predicted"/>
<dbReference type="Proteomes" id="UP001430953">
    <property type="component" value="Unassembled WGS sequence"/>
</dbReference>
<dbReference type="AlphaFoldDB" id="A0AAW2E4T4"/>
<protein>
    <submittedName>
        <fullName evidence="1">Uncharacterized protein</fullName>
    </submittedName>
</protein>
<name>A0AAW2E4T4_9HYME</name>
<organism evidence="1 2">
    <name type="scientific">Cardiocondyla obscurior</name>
    <dbReference type="NCBI Taxonomy" id="286306"/>
    <lineage>
        <taxon>Eukaryota</taxon>
        <taxon>Metazoa</taxon>
        <taxon>Ecdysozoa</taxon>
        <taxon>Arthropoda</taxon>
        <taxon>Hexapoda</taxon>
        <taxon>Insecta</taxon>
        <taxon>Pterygota</taxon>
        <taxon>Neoptera</taxon>
        <taxon>Endopterygota</taxon>
        <taxon>Hymenoptera</taxon>
        <taxon>Apocrita</taxon>
        <taxon>Aculeata</taxon>
        <taxon>Formicoidea</taxon>
        <taxon>Formicidae</taxon>
        <taxon>Myrmicinae</taxon>
        <taxon>Cardiocondyla</taxon>
    </lineage>
</organism>
<reference evidence="1 2" key="1">
    <citation type="submission" date="2023-03" db="EMBL/GenBank/DDBJ databases">
        <title>High recombination rates correlate with genetic variation in Cardiocondyla obscurior ants.</title>
        <authorList>
            <person name="Errbii M."/>
        </authorList>
    </citation>
    <scope>NUCLEOTIDE SEQUENCE [LARGE SCALE GENOMIC DNA]</scope>
    <source>
        <strain evidence="1">Alpha-2009</strain>
        <tissue evidence="1">Whole body</tissue>
    </source>
</reference>
<gene>
    <name evidence="1" type="ORF">PUN28_020632</name>
</gene>
<evidence type="ECO:0000313" key="1">
    <source>
        <dbReference type="EMBL" id="KAL0098676.1"/>
    </source>
</evidence>
<comment type="caution">
    <text evidence="1">The sequence shown here is derived from an EMBL/GenBank/DDBJ whole genome shotgun (WGS) entry which is preliminary data.</text>
</comment>